<protein>
    <submittedName>
        <fullName evidence="1">Uncharacterized protein</fullName>
    </submittedName>
</protein>
<evidence type="ECO:0000313" key="2">
    <source>
        <dbReference type="Proteomes" id="UP000324222"/>
    </source>
</evidence>
<dbReference type="EMBL" id="VSRR010066375">
    <property type="protein sequence ID" value="MPC84763.1"/>
    <property type="molecule type" value="Genomic_DNA"/>
</dbReference>
<organism evidence="1 2">
    <name type="scientific">Portunus trituberculatus</name>
    <name type="common">Swimming crab</name>
    <name type="synonym">Neptunus trituberculatus</name>
    <dbReference type="NCBI Taxonomy" id="210409"/>
    <lineage>
        <taxon>Eukaryota</taxon>
        <taxon>Metazoa</taxon>
        <taxon>Ecdysozoa</taxon>
        <taxon>Arthropoda</taxon>
        <taxon>Crustacea</taxon>
        <taxon>Multicrustacea</taxon>
        <taxon>Malacostraca</taxon>
        <taxon>Eumalacostraca</taxon>
        <taxon>Eucarida</taxon>
        <taxon>Decapoda</taxon>
        <taxon>Pleocyemata</taxon>
        <taxon>Brachyura</taxon>
        <taxon>Eubrachyura</taxon>
        <taxon>Portunoidea</taxon>
        <taxon>Portunidae</taxon>
        <taxon>Portuninae</taxon>
        <taxon>Portunus</taxon>
    </lineage>
</organism>
<dbReference type="Proteomes" id="UP000324222">
    <property type="component" value="Unassembled WGS sequence"/>
</dbReference>
<sequence>MKTDCPLLPSVGGSNEFAHSWLSQCQKFLLDPCHALTKPSLTRPCSAIQRTHTDTQLGGLEVQTLTQDEKRNDGVWGGGEDEAAPLHEGEVWQRGSCECVSVCHWSGELKVKLERRTTVPCLCSLGLPRLRTAVEERRPGYVSIICRTW</sequence>
<gene>
    <name evidence="1" type="ORF">E2C01_079511</name>
</gene>
<comment type="caution">
    <text evidence="1">The sequence shown here is derived from an EMBL/GenBank/DDBJ whole genome shotgun (WGS) entry which is preliminary data.</text>
</comment>
<evidence type="ECO:0000313" key="1">
    <source>
        <dbReference type="EMBL" id="MPC84763.1"/>
    </source>
</evidence>
<name>A0A5B7IQT5_PORTR</name>
<keyword evidence="2" id="KW-1185">Reference proteome</keyword>
<reference evidence="1 2" key="1">
    <citation type="submission" date="2019-05" db="EMBL/GenBank/DDBJ databases">
        <title>Another draft genome of Portunus trituberculatus and its Hox gene families provides insights of decapod evolution.</title>
        <authorList>
            <person name="Jeong J.-H."/>
            <person name="Song I."/>
            <person name="Kim S."/>
            <person name="Choi T."/>
            <person name="Kim D."/>
            <person name="Ryu S."/>
            <person name="Kim W."/>
        </authorList>
    </citation>
    <scope>NUCLEOTIDE SEQUENCE [LARGE SCALE GENOMIC DNA]</scope>
    <source>
        <tissue evidence="1">Muscle</tissue>
    </source>
</reference>
<accession>A0A5B7IQT5</accession>
<proteinExistence type="predicted"/>
<dbReference type="AlphaFoldDB" id="A0A5B7IQT5"/>